<protein>
    <submittedName>
        <fullName evidence="1">Uncharacterized protein</fullName>
    </submittedName>
</protein>
<sequence>MTLACRRGRMLPSISNLGLTPTQLLKAV</sequence>
<gene>
    <name evidence="1" type="ORF">TMI583_LOCUS20018</name>
</gene>
<feature type="non-terminal residue" evidence="1">
    <location>
        <position position="28"/>
    </location>
</feature>
<dbReference type="EMBL" id="CAJOBA010013952">
    <property type="protein sequence ID" value="CAF3881611.1"/>
    <property type="molecule type" value="Genomic_DNA"/>
</dbReference>
<evidence type="ECO:0000313" key="1">
    <source>
        <dbReference type="EMBL" id="CAF3881611.1"/>
    </source>
</evidence>
<reference evidence="1" key="1">
    <citation type="submission" date="2021-02" db="EMBL/GenBank/DDBJ databases">
        <authorList>
            <person name="Nowell W R."/>
        </authorList>
    </citation>
    <scope>NUCLEOTIDE SEQUENCE</scope>
</reference>
<dbReference type="Proteomes" id="UP000682733">
    <property type="component" value="Unassembled WGS sequence"/>
</dbReference>
<accession>A0A8S2L2P6</accession>
<name>A0A8S2L2P6_9BILA</name>
<comment type="caution">
    <text evidence="1">The sequence shown here is derived from an EMBL/GenBank/DDBJ whole genome shotgun (WGS) entry which is preliminary data.</text>
</comment>
<dbReference type="AlphaFoldDB" id="A0A8S2L2P6"/>
<organism evidence="1 2">
    <name type="scientific">Didymodactylos carnosus</name>
    <dbReference type="NCBI Taxonomy" id="1234261"/>
    <lineage>
        <taxon>Eukaryota</taxon>
        <taxon>Metazoa</taxon>
        <taxon>Spiralia</taxon>
        <taxon>Gnathifera</taxon>
        <taxon>Rotifera</taxon>
        <taxon>Eurotatoria</taxon>
        <taxon>Bdelloidea</taxon>
        <taxon>Philodinida</taxon>
        <taxon>Philodinidae</taxon>
        <taxon>Didymodactylos</taxon>
    </lineage>
</organism>
<proteinExistence type="predicted"/>
<evidence type="ECO:0000313" key="2">
    <source>
        <dbReference type="Proteomes" id="UP000682733"/>
    </source>
</evidence>